<feature type="transmembrane region" description="Helical" evidence="1">
    <location>
        <begin position="90"/>
        <end position="107"/>
    </location>
</feature>
<proteinExistence type="predicted"/>
<feature type="transmembrane region" description="Helical" evidence="1">
    <location>
        <begin position="275"/>
        <end position="293"/>
    </location>
</feature>
<feature type="transmembrane region" description="Helical" evidence="1">
    <location>
        <begin position="169"/>
        <end position="188"/>
    </location>
</feature>
<protein>
    <submittedName>
        <fullName evidence="2">Uncharacterized protein</fullName>
    </submittedName>
</protein>
<gene>
    <name evidence="2" type="ORF">MSZNOR_2947</name>
</gene>
<evidence type="ECO:0000313" key="3">
    <source>
        <dbReference type="Proteomes" id="UP001162030"/>
    </source>
</evidence>
<feature type="transmembrane region" description="Helical" evidence="1">
    <location>
        <begin position="246"/>
        <end position="268"/>
    </location>
</feature>
<accession>A0ABN8X725</accession>
<evidence type="ECO:0000256" key="1">
    <source>
        <dbReference type="SAM" id="Phobius"/>
    </source>
</evidence>
<dbReference type="EMBL" id="OX458333">
    <property type="protein sequence ID" value="CAI8874583.1"/>
    <property type="molecule type" value="Genomic_DNA"/>
</dbReference>
<reference evidence="2 3" key="1">
    <citation type="submission" date="2023-03" db="EMBL/GenBank/DDBJ databases">
        <authorList>
            <person name="Pearce D."/>
        </authorList>
    </citation>
    <scope>NUCLEOTIDE SEQUENCE [LARGE SCALE GENOMIC DNA]</scope>
    <source>
        <strain evidence="2">Msz</strain>
    </source>
</reference>
<organism evidence="2 3">
    <name type="scientific">Methylocaldum szegediense</name>
    <dbReference type="NCBI Taxonomy" id="73780"/>
    <lineage>
        <taxon>Bacteria</taxon>
        <taxon>Pseudomonadati</taxon>
        <taxon>Pseudomonadota</taxon>
        <taxon>Gammaproteobacteria</taxon>
        <taxon>Methylococcales</taxon>
        <taxon>Methylococcaceae</taxon>
        <taxon>Methylocaldum</taxon>
    </lineage>
</organism>
<dbReference type="Proteomes" id="UP001162030">
    <property type="component" value="Chromosome"/>
</dbReference>
<feature type="transmembrane region" description="Helical" evidence="1">
    <location>
        <begin position="127"/>
        <end position="149"/>
    </location>
</feature>
<evidence type="ECO:0000313" key="2">
    <source>
        <dbReference type="EMBL" id="CAI8874583.1"/>
    </source>
</evidence>
<name>A0ABN8X725_9GAMM</name>
<keyword evidence="3" id="KW-1185">Reference proteome</keyword>
<feature type="transmembrane region" description="Helical" evidence="1">
    <location>
        <begin position="197"/>
        <end position="217"/>
    </location>
</feature>
<feature type="transmembrane region" description="Helical" evidence="1">
    <location>
        <begin position="313"/>
        <end position="337"/>
    </location>
</feature>
<feature type="transmembrane region" description="Helical" evidence="1">
    <location>
        <begin position="49"/>
        <end position="70"/>
    </location>
</feature>
<keyword evidence="1" id="KW-0812">Transmembrane</keyword>
<sequence>MTRLCESSNFCWNSTARYIRHTGYMAETVSRDQKMNTNSIDLSYHPFRWISVLLIGAGTVLHVLLLPAILAKGESAVSVAWAAWPHRFHLWLLEALVWGLAGTALVADRFAPSFFTWWQQANPSQRAGTLGAVLIAIEVFLALCFWLTRDKGMDELGALRAAFWMGAEFRIPAFFATFQLWFAAWLAFQCYRLDRKVFWFASTLVFTYLGFDELFSLHEAAGSLLKGSGLVGSGEGTVSVGSVKTYYWPLVFLLLLVFMSAWLFVIACRAVDIRALWQLVLAGVVFVTGAVGLETVEANGFAQMGDEWFTTTLGQFVLLTEELFETLGVTIAVVVFARHRWQRLAISESVSACGGLAGSPANPLSRV</sequence>
<keyword evidence="1" id="KW-1133">Transmembrane helix</keyword>
<keyword evidence="1" id="KW-0472">Membrane</keyword>